<feature type="domain" description="C2H2-type" evidence="11">
    <location>
        <begin position="609"/>
        <end position="638"/>
    </location>
</feature>
<dbReference type="GO" id="GO:0001227">
    <property type="term" value="F:DNA-binding transcription repressor activity, RNA polymerase II-specific"/>
    <property type="evidence" value="ECO:0007669"/>
    <property type="project" value="TreeGrafter"/>
</dbReference>
<dbReference type="InterPro" id="IPR013087">
    <property type="entry name" value="Znf_C2H2_type"/>
</dbReference>
<evidence type="ECO:0000256" key="10">
    <source>
        <dbReference type="SAM" id="MobiDB-lite"/>
    </source>
</evidence>
<feature type="domain" description="C2H2-type" evidence="11">
    <location>
        <begin position="639"/>
        <end position="666"/>
    </location>
</feature>
<dbReference type="Gene3D" id="3.30.160.60">
    <property type="entry name" value="Classic Zinc Finger"/>
    <property type="match status" value="7"/>
</dbReference>
<dbReference type="SMART" id="SM00355">
    <property type="entry name" value="ZnF_C2H2"/>
    <property type="match status" value="14"/>
</dbReference>
<proteinExistence type="predicted"/>
<feature type="domain" description="C2H2-type" evidence="11">
    <location>
        <begin position="221"/>
        <end position="244"/>
    </location>
</feature>
<evidence type="ECO:0000256" key="4">
    <source>
        <dbReference type="ARBA" id="ARBA00022771"/>
    </source>
</evidence>
<evidence type="ECO:0000259" key="11">
    <source>
        <dbReference type="PROSITE" id="PS50157"/>
    </source>
</evidence>
<dbReference type="SUPFAM" id="SSF57667">
    <property type="entry name" value="beta-beta-alpha zinc fingers"/>
    <property type="match status" value="6"/>
</dbReference>
<feature type="domain" description="C2H2-type" evidence="11">
    <location>
        <begin position="323"/>
        <end position="346"/>
    </location>
</feature>
<dbReference type="OrthoDB" id="40579at2759"/>
<feature type="region of interest" description="Disordered" evidence="10">
    <location>
        <begin position="695"/>
        <end position="731"/>
    </location>
</feature>
<dbReference type="GO" id="GO:0000978">
    <property type="term" value="F:RNA polymerase II cis-regulatory region sequence-specific DNA binding"/>
    <property type="evidence" value="ECO:0007669"/>
    <property type="project" value="TreeGrafter"/>
</dbReference>
<dbReference type="PROSITE" id="PS50157">
    <property type="entry name" value="ZINC_FINGER_C2H2_2"/>
    <property type="match status" value="10"/>
</dbReference>
<keyword evidence="8" id="KW-0539">Nucleus</keyword>
<reference evidence="12 13" key="1">
    <citation type="submission" date="2020-08" db="EMBL/GenBank/DDBJ databases">
        <authorList>
            <person name="Hejnol A."/>
        </authorList>
    </citation>
    <scope>NUCLEOTIDE SEQUENCE [LARGE SCALE GENOMIC DNA]</scope>
</reference>
<sequence length="808" mass="92307">MSYETSLRTKEEFDNEIKKKHEEEAVKSRGRKKACPRKVVQTVPSEGYTYDDLSGLTKEQVELIELSHDDDEKGRKECSDCGAIFSTSKAFLYHCHRAAHCAKLPFICRECDLAFGNRNVLYEHARIQHSEGVKKLPCPLPACEIFSGSVEQVNRHLNEDHRTQIIVKEEDYNILANLQSASFKYTCENCSESFRTQLSFNFHKYKNCKTIDESNQPHKSFQCKRCGSKFNYKSLLVLHLRNKHNILATESTLDALNVPSKAQQCIDQLVNVVLSSSNQKGPELHSAFPRNNITQMDFPVAKKSKKDENFMNSIDNNDDARKYVCAKCDGKFNTIEEFKVHAQAHTLSLMYECPLNSCDKYLSRVNNVNSHLVTIHNEFSLQVTGMDYRSGKYHMINPFKGDLMLKKNRNENNSEPIKPKKKPEDPQEGEKVGQSYLIKQSRMRIGKDRINQKYECKVCTFKSSSERMVLLHFRQRHKKNKRVFRCNFCSSQFNLKLTLERHIATIHYDGSDINANNVKASEGRRDDNLAYKEALKNNTALWSLLFQNPVLTLSQPTLDPLVFQDLVSQQLMSMSLLNVPGTPPIKTNEISEKNHSSSSSSCSSDCAEFKCEDCGANFKHKPHLQYHQRKQGHGGLEGFKCEDCGMIFGVKAHLINHRRKHTGEKPYSCPICQVTFSRVDIVNIHLRNVHNSDIKLSTKDTSPPSGTVAPISKNITPDSAVQPETPKKNPITLTQTNGHPIENRYKCFECGKVFERSYQLSRHRTKEGHDGRARLSCPIDSCGKSFGLKSELQRHLLAHRNRLHLSRP</sequence>
<protein>
    <submittedName>
        <fullName evidence="12">DgyrCDS12745</fullName>
    </submittedName>
</protein>
<accession>A0A7I8W7D6</accession>
<feature type="domain" description="C2H2-type" evidence="11">
    <location>
        <begin position="667"/>
        <end position="695"/>
    </location>
</feature>
<feature type="domain" description="C2H2-type" evidence="11">
    <location>
        <begin position="775"/>
        <end position="804"/>
    </location>
</feature>
<evidence type="ECO:0000256" key="1">
    <source>
        <dbReference type="ARBA" id="ARBA00004123"/>
    </source>
</evidence>
<organism evidence="12 13">
    <name type="scientific">Dimorphilus gyrociliatus</name>
    <dbReference type="NCBI Taxonomy" id="2664684"/>
    <lineage>
        <taxon>Eukaryota</taxon>
        <taxon>Metazoa</taxon>
        <taxon>Spiralia</taxon>
        <taxon>Lophotrochozoa</taxon>
        <taxon>Annelida</taxon>
        <taxon>Polychaeta</taxon>
        <taxon>Polychaeta incertae sedis</taxon>
        <taxon>Dinophilidae</taxon>
        <taxon>Dimorphilus</taxon>
    </lineage>
</organism>
<feature type="domain" description="C2H2-type" evidence="11">
    <location>
        <begin position="745"/>
        <end position="774"/>
    </location>
</feature>
<dbReference type="PROSITE" id="PS00028">
    <property type="entry name" value="ZINC_FINGER_C2H2_1"/>
    <property type="match status" value="11"/>
</dbReference>
<keyword evidence="4 9" id="KW-0863">Zinc-finger</keyword>
<dbReference type="GO" id="GO:0005654">
    <property type="term" value="C:nucleoplasm"/>
    <property type="evidence" value="ECO:0007669"/>
    <property type="project" value="TreeGrafter"/>
</dbReference>
<dbReference type="Pfam" id="PF00096">
    <property type="entry name" value="zf-C2H2"/>
    <property type="match status" value="3"/>
</dbReference>
<evidence type="ECO:0000256" key="2">
    <source>
        <dbReference type="ARBA" id="ARBA00022723"/>
    </source>
</evidence>
<keyword evidence="6" id="KW-0805">Transcription regulation</keyword>
<evidence type="ECO:0000256" key="3">
    <source>
        <dbReference type="ARBA" id="ARBA00022737"/>
    </source>
</evidence>
<evidence type="ECO:0000313" key="13">
    <source>
        <dbReference type="Proteomes" id="UP000549394"/>
    </source>
</evidence>
<evidence type="ECO:0000256" key="8">
    <source>
        <dbReference type="ARBA" id="ARBA00023242"/>
    </source>
</evidence>
<keyword evidence="5" id="KW-0862">Zinc</keyword>
<evidence type="ECO:0000256" key="6">
    <source>
        <dbReference type="ARBA" id="ARBA00023015"/>
    </source>
</evidence>
<dbReference type="GO" id="GO:0008270">
    <property type="term" value="F:zinc ion binding"/>
    <property type="evidence" value="ECO:0007669"/>
    <property type="project" value="UniProtKB-KW"/>
</dbReference>
<dbReference type="PANTHER" id="PTHR24399">
    <property type="entry name" value="ZINC FINGER AND BTB DOMAIN-CONTAINING"/>
    <property type="match status" value="1"/>
</dbReference>
<dbReference type="FunFam" id="3.30.160.60:FF:000446">
    <property type="entry name" value="Zinc finger protein"/>
    <property type="match status" value="1"/>
</dbReference>
<comment type="caution">
    <text evidence="12">The sequence shown here is derived from an EMBL/GenBank/DDBJ whole genome shotgun (WGS) entry which is preliminary data.</text>
</comment>
<evidence type="ECO:0000256" key="9">
    <source>
        <dbReference type="PROSITE-ProRule" id="PRU00042"/>
    </source>
</evidence>
<name>A0A7I8W7D6_9ANNE</name>
<dbReference type="AlphaFoldDB" id="A0A7I8W7D6"/>
<gene>
    <name evidence="12" type="ORF">DGYR_LOCUS12001</name>
</gene>
<dbReference type="PANTHER" id="PTHR24399:SF23">
    <property type="entry name" value="C2H2-TYPE DOMAIN-CONTAINING PROTEIN"/>
    <property type="match status" value="1"/>
</dbReference>
<comment type="subcellular location">
    <subcellularLocation>
        <location evidence="1">Nucleus</location>
    </subcellularLocation>
</comment>
<keyword evidence="3" id="KW-0677">Repeat</keyword>
<keyword evidence="2" id="KW-0479">Metal-binding</keyword>
<keyword evidence="7" id="KW-0804">Transcription</keyword>
<evidence type="ECO:0000313" key="12">
    <source>
        <dbReference type="EMBL" id="CAD5124462.1"/>
    </source>
</evidence>
<feature type="domain" description="C2H2-type" evidence="11">
    <location>
        <begin position="76"/>
        <end position="105"/>
    </location>
</feature>
<dbReference type="InterPro" id="IPR036236">
    <property type="entry name" value="Znf_C2H2_sf"/>
</dbReference>
<feature type="domain" description="C2H2-type" evidence="11">
    <location>
        <begin position="484"/>
        <end position="512"/>
    </location>
</feature>
<evidence type="ECO:0000256" key="7">
    <source>
        <dbReference type="ARBA" id="ARBA00023163"/>
    </source>
</evidence>
<keyword evidence="13" id="KW-1185">Reference proteome</keyword>
<evidence type="ECO:0000256" key="5">
    <source>
        <dbReference type="ARBA" id="ARBA00022833"/>
    </source>
</evidence>
<dbReference type="EMBL" id="CAJFCJ010000021">
    <property type="protein sequence ID" value="CAD5124462.1"/>
    <property type="molecule type" value="Genomic_DNA"/>
</dbReference>
<feature type="region of interest" description="Disordered" evidence="10">
    <location>
        <begin position="409"/>
        <end position="434"/>
    </location>
</feature>
<dbReference type="Proteomes" id="UP000549394">
    <property type="component" value="Unassembled WGS sequence"/>
</dbReference>
<dbReference type="FunFam" id="3.30.160.60:FF:000100">
    <property type="entry name" value="Zinc finger 45-like"/>
    <property type="match status" value="1"/>
</dbReference>
<feature type="compositionally biased region" description="Basic and acidic residues" evidence="10">
    <location>
        <begin position="422"/>
        <end position="431"/>
    </location>
</feature>
<feature type="domain" description="C2H2-type" evidence="11">
    <location>
        <begin position="106"/>
        <end position="130"/>
    </location>
</feature>